<evidence type="ECO:0000256" key="1">
    <source>
        <dbReference type="ARBA" id="ARBA00022679"/>
    </source>
</evidence>
<feature type="compositionally biased region" description="Basic and acidic residues" evidence="5">
    <location>
        <begin position="440"/>
        <end position="451"/>
    </location>
</feature>
<evidence type="ECO:0000313" key="6">
    <source>
        <dbReference type="Proteomes" id="UP000695000"/>
    </source>
</evidence>
<evidence type="ECO:0000256" key="3">
    <source>
        <dbReference type="ARBA" id="ARBA00022777"/>
    </source>
</evidence>
<dbReference type="CDD" id="cd22967">
    <property type="entry name" value="DD_AK7"/>
    <property type="match status" value="1"/>
</dbReference>
<dbReference type="PANTHER" id="PTHR23359">
    <property type="entry name" value="NUCLEOTIDE KINASE"/>
    <property type="match status" value="1"/>
</dbReference>
<sequence length="789" mass="91078">MSEPTELYVNKDINESVTEVEEDEDAFLSHRVFMNHVDQYHALHIADYLTDRVVGTLLGGGEERGEGIEEEEKVSKVQVSTFGLKYEVIGTMRHKFGKQSEDISKIISENDKEEFKKEVMRCGYILYDISQDEAEIPKALETLKFIEEEIDKVKDVGPKTFKKFETSRTFILISNIMTWANTKPIDPDDPETAFTEADYRKRKPHPNYLQHIACEREVILKGRKYKDKLKTYVVCAGITYGFEEQDLFFLFKLAWSNETHLPVFLPGNNIVPLLHVHDLAVIVHYTMEILPKKPQYILAVEQTPCKLRQITKALSKAMGSNRIKDVSKEEAFLYNNMTQSIFDRYTVNLNMEPAVIVDDFGVEFRSDLNLAENMVKIVMEFRDSHNLRPIKVVMHGPPASGKSIIGRKIEEIYGLHFVSVKLMIEELLTDMKNRVDEEIEKKKAREEKGPVEEEEDDEEVEEEEEEYPIEDLLEKIKDIEITMAESENGKLPDDYVIRLLRSFLASNQCQNQGFVLDGFPKTIVQARELFGTEAGGGGEEAGEEEDDEEVSGGARVSILPTHVISLEANDAFLCNRVMQFPEKDVQETHYTEEHMMRRLKMFRANNTEDNTVLNFFDEIEIHPIILNAMDDENTEMSTTLQKTKLLLGSPVGFEASPEDKEQMMLCLEEAARLKEEEQRLEAELIERRAMEEYQFKMEERLRVLSDLQTEEEKILVAEAEPLRNYLMKYVFPTLTTGLLEIARVKPEDPVDYLAEYLFRANPEGKMFDPSYTRQGELLESFLNDAEKDK</sequence>
<dbReference type="InterPro" id="IPR036291">
    <property type="entry name" value="NAD(P)-bd_dom_sf"/>
</dbReference>
<dbReference type="RefSeq" id="XP_017781619.1">
    <property type="nucleotide sequence ID" value="XM_017926130.1"/>
</dbReference>
<feature type="region of interest" description="Disordered" evidence="5">
    <location>
        <begin position="440"/>
        <end position="467"/>
    </location>
</feature>
<dbReference type="SUPFAM" id="SSF52540">
    <property type="entry name" value="P-loop containing nucleoside triphosphate hydrolases"/>
    <property type="match status" value="1"/>
</dbReference>
<keyword evidence="1" id="KW-0808">Transferase</keyword>
<dbReference type="Proteomes" id="UP000695000">
    <property type="component" value="Unplaced"/>
</dbReference>
<evidence type="ECO:0000256" key="2">
    <source>
        <dbReference type="ARBA" id="ARBA00022741"/>
    </source>
</evidence>
<dbReference type="Pfam" id="PF05186">
    <property type="entry name" value="Dpy-30"/>
    <property type="match status" value="1"/>
</dbReference>
<dbReference type="Gene3D" id="3.40.50.300">
    <property type="entry name" value="P-loop containing nucleotide triphosphate hydrolases"/>
    <property type="match status" value="1"/>
</dbReference>
<feature type="compositionally biased region" description="Acidic residues" evidence="5">
    <location>
        <begin position="452"/>
        <end position="467"/>
    </location>
</feature>
<reference evidence="7" key="1">
    <citation type="submission" date="2025-08" db="UniProtKB">
        <authorList>
            <consortium name="RefSeq"/>
        </authorList>
    </citation>
    <scope>IDENTIFICATION</scope>
    <source>
        <tissue evidence="7">Whole Larva</tissue>
    </source>
</reference>
<keyword evidence="4" id="KW-0175">Coiled coil</keyword>
<keyword evidence="3" id="KW-0418">Kinase</keyword>
<dbReference type="InterPro" id="IPR027417">
    <property type="entry name" value="P-loop_NTPase"/>
</dbReference>
<evidence type="ECO:0000256" key="5">
    <source>
        <dbReference type="SAM" id="MobiDB-lite"/>
    </source>
</evidence>
<dbReference type="InterPro" id="IPR007858">
    <property type="entry name" value="Dpy-30_motif"/>
</dbReference>
<keyword evidence="6" id="KW-1185">Reference proteome</keyword>
<name>A0ABM1N469_NICVS</name>
<feature type="coiled-coil region" evidence="4">
    <location>
        <begin position="663"/>
        <end position="693"/>
    </location>
</feature>
<keyword evidence="2" id="KW-0547">Nucleotide-binding</keyword>
<accession>A0ABM1N469</accession>
<dbReference type="GeneID" id="108566318"/>
<dbReference type="Gene3D" id="3.40.50.720">
    <property type="entry name" value="NAD(P)-binding Rossmann-like Domain"/>
    <property type="match status" value="1"/>
</dbReference>
<evidence type="ECO:0000313" key="7">
    <source>
        <dbReference type="RefSeq" id="XP_017781619.1"/>
    </source>
</evidence>
<evidence type="ECO:0000256" key="4">
    <source>
        <dbReference type="SAM" id="Coils"/>
    </source>
</evidence>
<gene>
    <name evidence="7" type="primary">LOC108566318</name>
</gene>
<dbReference type="SUPFAM" id="SSF51735">
    <property type="entry name" value="NAD(P)-binding Rossmann-fold domains"/>
    <property type="match status" value="1"/>
</dbReference>
<proteinExistence type="predicted"/>
<dbReference type="InterPro" id="IPR047499">
    <property type="entry name" value="DD_AK7"/>
</dbReference>
<organism evidence="6 7">
    <name type="scientific">Nicrophorus vespilloides</name>
    <name type="common">Boreal carrion beetle</name>
    <dbReference type="NCBI Taxonomy" id="110193"/>
    <lineage>
        <taxon>Eukaryota</taxon>
        <taxon>Metazoa</taxon>
        <taxon>Ecdysozoa</taxon>
        <taxon>Arthropoda</taxon>
        <taxon>Hexapoda</taxon>
        <taxon>Insecta</taxon>
        <taxon>Pterygota</taxon>
        <taxon>Neoptera</taxon>
        <taxon>Endopterygota</taxon>
        <taxon>Coleoptera</taxon>
        <taxon>Polyphaga</taxon>
        <taxon>Staphyliniformia</taxon>
        <taxon>Silphidae</taxon>
        <taxon>Nicrophorinae</taxon>
        <taxon>Nicrophorus</taxon>
    </lineage>
</organism>
<protein>
    <submittedName>
        <fullName evidence="7">Adenylate kinase 7-like</fullName>
    </submittedName>
</protein>
<dbReference type="InterPro" id="IPR000850">
    <property type="entry name" value="Adenylat/UMP-CMP_kin"/>
</dbReference>
<dbReference type="Gene3D" id="1.20.890.10">
    <property type="entry name" value="cAMP-dependent protein kinase regulatory subunit, dimerization-anchoring domain"/>
    <property type="match status" value="1"/>
</dbReference>